<organism evidence="1">
    <name type="scientific">Agrobacterium tumefaciens</name>
    <dbReference type="NCBI Taxonomy" id="358"/>
    <lineage>
        <taxon>Bacteria</taxon>
        <taxon>Pseudomonadati</taxon>
        <taxon>Pseudomonadota</taxon>
        <taxon>Alphaproteobacteria</taxon>
        <taxon>Hyphomicrobiales</taxon>
        <taxon>Rhizobiaceae</taxon>
        <taxon>Rhizobium/Agrobacterium group</taxon>
        <taxon>Agrobacterium</taxon>
        <taxon>Agrobacterium tumefaciens complex</taxon>
    </lineage>
</organism>
<proteinExistence type="predicted"/>
<reference evidence="1" key="3">
    <citation type="submission" date="1994-02" db="EMBL/GenBank/DDBJ databases">
        <title>Opine-regulated promoters and LysR-type regulators in the nopaline (noc)and octopine (occ) regions of Ti plasmids of Agrobacterium tumefaciens.</title>
        <authorList>
            <person name="Schroeder J."/>
            <person name="von Lintig J."/>
            <person name="Zanker H."/>
        </authorList>
    </citation>
    <scope>NUCLEOTIDE SEQUENCE</scope>
</reference>
<accession>Q83WK9</accession>
<evidence type="ECO:0000313" key="1">
    <source>
        <dbReference type="EMBL" id="CAD62685.1"/>
    </source>
</evidence>
<dbReference type="SUPFAM" id="SSF52768">
    <property type="entry name" value="Arginase/deacetylase"/>
    <property type="match status" value="1"/>
</dbReference>
<dbReference type="InterPro" id="IPR023696">
    <property type="entry name" value="Ureohydrolase_dom_sf"/>
</dbReference>
<sequence length="143" mass="15236">MRCGRNGWPPEQLPARATIGVADLGDTTLIELVGHGPLLKTGSLLEDCGTRSLLEISMECTLVGAPLQVGAGHLGCEMAPAAFRIAGLATALEELGTGHGMSANWVRSLFRRMPIRILPSIAPRVPPELALRKLEEECQSTLN</sequence>
<name>Q83WK9_AGRTU</name>
<reference evidence="1" key="1">
    <citation type="book" date="1992" name="Guanidino Compounds in Biology and Medicine" publisher="J. Libbey &amp; Company Ltd" city="London, England">
        <title>Catabolism of the guanidino compounds nopaline, octopine, and L-arginine in Agrobacterium tumefaciens: enzymes, genes, and regulation.</title>
        <editorList>
            <person name="De Deyn"/>
            <person name="P.P."/>
            <person name="Marescau"/>
            <person name="B."/>
            <person name="Stalon"/>
            <person name="V. and Qureshi"/>
            <person name="I.A."/>
        </editorList>
        <authorList>
            <person name="Schroeder J."/>
            <person name="von Lintig J."/>
            <person name="Zanker H."/>
        </authorList>
    </citation>
    <scope>NUCLEOTIDE SEQUENCE</scope>
</reference>
<dbReference type="AlphaFoldDB" id="Q83WK9"/>
<reference evidence="1" key="2">
    <citation type="journal article" date="1994" name="J. Bacteriol.">
        <title>Opine-regulated promoters and LysR-type regulators in the nopaline (noc) and octopine (occ) catabolic regions of Ti plasmids of Agrobacterium tumefaciens.</title>
        <authorList>
            <person name="von Lintig J."/>
            <person name="Kreusch D."/>
            <person name="Schroeder J."/>
        </authorList>
    </citation>
    <scope>NUCLEOTIDE SEQUENCE</scope>
</reference>
<dbReference type="EMBL" id="Z30328">
    <property type="protein sequence ID" value="CAD62685.1"/>
    <property type="molecule type" value="Genomic_DNA"/>
</dbReference>
<protein>
    <submittedName>
        <fullName evidence="1">Uncharacterized protein</fullName>
    </submittedName>
</protein>